<evidence type="ECO:0000313" key="7">
    <source>
        <dbReference type="EMBL" id="CAE6836351.1"/>
    </source>
</evidence>
<reference evidence="7 8" key="1">
    <citation type="submission" date="2021-02" db="EMBL/GenBank/DDBJ databases">
        <authorList>
            <person name="Vanwijnsberghe S."/>
        </authorList>
    </citation>
    <scope>NUCLEOTIDE SEQUENCE [LARGE SCALE GENOMIC DNA]</scope>
    <source>
        <strain evidence="7 8">R-69776</strain>
    </source>
</reference>
<feature type="transmembrane region" description="Helical" evidence="5">
    <location>
        <begin position="260"/>
        <end position="285"/>
    </location>
</feature>
<keyword evidence="4 5" id="KW-0472">Membrane</keyword>
<feature type="transmembrane region" description="Helical" evidence="5">
    <location>
        <begin position="226"/>
        <end position="248"/>
    </location>
</feature>
<evidence type="ECO:0000313" key="8">
    <source>
        <dbReference type="Proteomes" id="UP000673821"/>
    </source>
</evidence>
<feature type="transmembrane region" description="Helical" evidence="5">
    <location>
        <begin position="81"/>
        <end position="100"/>
    </location>
</feature>
<keyword evidence="2 5" id="KW-0812">Transmembrane</keyword>
<feature type="transmembrane region" description="Helical" evidence="5">
    <location>
        <begin position="352"/>
        <end position="374"/>
    </location>
</feature>
<dbReference type="EMBL" id="CAJNBH010000027">
    <property type="protein sequence ID" value="CAE6836351.1"/>
    <property type="molecule type" value="Genomic_DNA"/>
</dbReference>
<sequence length="437" mass="47521">MRMFDWYRAATSVERRTFWGCFCGWTLDSFDNQILAFLLPTLMATWHFSKSEAGLIATSSLLAAAVGGWVSGILSDRHGRVRVLTWSIIWFTGFSIVAGLTNSYGQLLVVRALQGLGFGAEWAVGAALMAEVINPVHRGKALGLVQSGFSVGWALASVITGVLLAYLPTWIAWRSAFWIGVIPALVVLLIRRYIPEPELFRKMQEETSGAIVATWRSALRRDVRRASLLAALLVTGLQASSFAIAIWLPTMLVQVRHLPGSTVAVMALMMSAGSFIGQVSFAYLNDQFGRRFTAMTYCLFAASLTACYLFIPMDPRMLAMLGLPVGVAVNGAFAGVGPMLSELFPTAIRTTCMGFSYNVGKSLGALSVALVGVVAEHIGLVSSIGLFCFIGYFCALLALTFLPETRGRDLKNFSLTAEDRELGDRSDLLEQVSHPRS</sequence>
<comment type="caution">
    <text evidence="7">The sequence shown here is derived from an EMBL/GenBank/DDBJ whole genome shotgun (WGS) entry which is preliminary data.</text>
</comment>
<gene>
    <name evidence="7" type="primary">yjhB_4</name>
    <name evidence="7" type="ORF">R69776_06833</name>
</gene>
<dbReference type="Proteomes" id="UP000673821">
    <property type="component" value="Unassembled WGS sequence"/>
</dbReference>
<organism evidence="7 8">
    <name type="scientific">Paraburkholderia nemoris</name>
    <dbReference type="NCBI Taxonomy" id="2793076"/>
    <lineage>
        <taxon>Bacteria</taxon>
        <taxon>Pseudomonadati</taxon>
        <taxon>Pseudomonadota</taxon>
        <taxon>Betaproteobacteria</taxon>
        <taxon>Burkholderiales</taxon>
        <taxon>Burkholderiaceae</taxon>
        <taxon>Paraburkholderia</taxon>
    </lineage>
</organism>
<dbReference type="CDD" id="cd17371">
    <property type="entry name" value="MFS_MucK"/>
    <property type="match status" value="1"/>
</dbReference>
<evidence type="ECO:0000256" key="3">
    <source>
        <dbReference type="ARBA" id="ARBA00022989"/>
    </source>
</evidence>
<proteinExistence type="predicted"/>
<keyword evidence="8" id="KW-1185">Reference proteome</keyword>
<name>A0ABN7N2R9_9BURK</name>
<dbReference type="PROSITE" id="PS00217">
    <property type="entry name" value="SUGAR_TRANSPORT_2"/>
    <property type="match status" value="1"/>
</dbReference>
<dbReference type="InterPro" id="IPR020846">
    <property type="entry name" value="MFS_dom"/>
</dbReference>
<dbReference type="PROSITE" id="PS50850">
    <property type="entry name" value="MFS"/>
    <property type="match status" value="1"/>
</dbReference>
<feature type="transmembrane region" description="Helical" evidence="5">
    <location>
        <begin position="173"/>
        <end position="194"/>
    </location>
</feature>
<feature type="transmembrane region" description="Helical" evidence="5">
    <location>
        <begin position="142"/>
        <end position="167"/>
    </location>
</feature>
<feature type="transmembrane region" description="Helical" evidence="5">
    <location>
        <begin position="380"/>
        <end position="402"/>
    </location>
</feature>
<dbReference type="PANTHER" id="PTHR23508">
    <property type="entry name" value="CARBOXYLIC ACID TRANSPORTER PROTEIN HOMOLOG"/>
    <property type="match status" value="1"/>
</dbReference>
<dbReference type="Pfam" id="PF07690">
    <property type="entry name" value="MFS_1"/>
    <property type="match status" value="1"/>
</dbReference>
<comment type="subcellular location">
    <subcellularLocation>
        <location evidence="1">Membrane</location>
        <topology evidence="1">Multi-pass membrane protein</topology>
    </subcellularLocation>
</comment>
<protein>
    <submittedName>
        <fullName evidence="7">Metabolite transport protein YjhB</fullName>
    </submittedName>
</protein>
<dbReference type="InterPro" id="IPR036259">
    <property type="entry name" value="MFS_trans_sf"/>
</dbReference>
<evidence type="ECO:0000256" key="1">
    <source>
        <dbReference type="ARBA" id="ARBA00004141"/>
    </source>
</evidence>
<evidence type="ECO:0000256" key="2">
    <source>
        <dbReference type="ARBA" id="ARBA00022692"/>
    </source>
</evidence>
<evidence type="ECO:0000256" key="4">
    <source>
        <dbReference type="ARBA" id="ARBA00023136"/>
    </source>
</evidence>
<evidence type="ECO:0000259" key="6">
    <source>
        <dbReference type="PROSITE" id="PS50850"/>
    </source>
</evidence>
<keyword evidence="3 5" id="KW-1133">Transmembrane helix</keyword>
<feature type="transmembrane region" description="Helical" evidence="5">
    <location>
        <begin position="112"/>
        <end position="130"/>
    </location>
</feature>
<dbReference type="PANTHER" id="PTHR23508:SF10">
    <property type="entry name" value="CARBOXYLIC ACID TRANSPORTER PROTEIN HOMOLOG"/>
    <property type="match status" value="1"/>
</dbReference>
<evidence type="ECO:0000256" key="5">
    <source>
        <dbReference type="SAM" id="Phobius"/>
    </source>
</evidence>
<feature type="transmembrane region" description="Helical" evidence="5">
    <location>
        <begin position="292"/>
        <end position="311"/>
    </location>
</feature>
<feature type="transmembrane region" description="Helical" evidence="5">
    <location>
        <begin position="53"/>
        <end position="74"/>
    </location>
</feature>
<dbReference type="SUPFAM" id="SSF103473">
    <property type="entry name" value="MFS general substrate transporter"/>
    <property type="match status" value="1"/>
</dbReference>
<dbReference type="InterPro" id="IPR005829">
    <property type="entry name" value="Sugar_transporter_CS"/>
</dbReference>
<accession>A0ABN7N2R9</accession>
<dbReference type="InterPro" id="IPR011701">
    <property type="entry name" value="MFS"/>
</dbReference>
<feature type="domain" description="Major facilitator superfamily (MFS) profile" evidence="6">
    <location>
        <begin position="17"/>
        <end position="406"/>
    </location>
</feature>
<feature type="transmembrane region" description="Helical" evidence="5">
    <location>
        <begin position="317"/>
        <end position="340"/>
    </location>
</feature>
<dbReference type="Gene3D" id="1.20.1250.20">
    <property type="entry name" value="MFS general substrate transporter like domains"/>
    <property type="match status" value="2"/>
</dbReference>